<dbReference type="Pfam" id="PF11322">
    <property type="entry name" value="DUF3124"/>
    <property type="match status" value="1"/>
</dbReference>
<evidence type="ECO:0000313" key="1">
    <source>
        <dbReference type="EMBL" id="MET7030350.1"/>
    </source>
</evidence>
<dbReference type="InterPro" id="IPR021471">
    <property type="entry name" value="DUF3124"/>
</dbReference>
<sequence length="168" mass="19279">MRFICLLLFIGMITLGCEETKEVSHMNPVNWEKRKIKLNPIDSLVHGSTYLSIYSEIYDRSEKGTHNLTATASMRNISSKDSVYILRTDYYDTKGKLIRTYFKDPIFIRPLETIHIVIDQDDKHGGTGANFTFEWAVKKNTHEPLFEAVMISTTGQQGISFTTHGIKR</sequence>
<keyword evidence="2" id="KW-1185">Reference proteome</keyword>
<comment type="caution">
    <text evidence="1">The sequence shown here is derived from an EMBL/GenBank/DDBJ whole genome shotgun (WGS) entry which is preliminary data.</text>
</comment>
<protein>
    <submittedName>
        <fullName evidence="1">DUF3124 domain-containing protein</fullName>
    </submittedName>
</protein>
<dbReference type="RefSeq" id="WP_354619145.1">
    <property type="nucleotide sequence ID" value="NZ_JBEWYP010000008.1"/>
</dbReference>
<dbReference type="EMBL" id="JBEWYP010000008">
    <property type="protein sequence ID" value="MET7030350.1"/>
    <property type="molecule type" value="Genomic_DNA"/>
</dbReference>
<proteinExistence type="predicted"/>
<evidence type="ECO:0000313" key="2">
    <source>
        <dbReference type="Proteomes" id="UP001549773"/>
    </source>
</evidence>
<gene>
    <name evidence="1" type="ORF">ABXZ32_13155</name>
</gene>
<dbReference type="Proteomes" id="UP001549773">
    <property type="component" value="Unassembled WGS sequence"/>
</dbReference>
<reference evidence="1 2" key="1">
    <citation type="submission" date="2024-07" db="EMBL/GenBank/DDBJ databases">
        <title>The genome sequence of type strain Sediminicola luteus GDMCC 1.2596T.</title>
        <authorList>
            <person name="Liu Y."/>
        </authorList>
    </citation>
    <scope>NUCLEOTIDE SEQUENCE [LARGE SCALE GENOMIC DNA]</scope>
    <source>
        <strain evidence="1 2">GDMCC 1.2596</strain>
    </source>
</reference>
<name>A0ABV2TZS1_9FLAO</name>
<accession>A0ABV2TZS1</accession>
<dbReference type="PROSITE" id="PS51257">
    <property type="entry name" value="PROKAR_LIPOPROTEIN"/>
    <property type="match status" value="1"/>
</dbReference>
<organism evidence="1 2">
    <name type="scientific">Sediminicola luteus</name>
    <dbReference type="NCBI Taxonomy" id="319238"/>
    <lineage>
        <taxon>Bacteria</taxon>
        <taxon>Pseudomonadati</taxon>
        <taxon>Bacteroidota</taxon>
        <taxon>Flavobacteriia</taxon>
        <taxon>Flavobacteriales</taxon>
        <taxon>Flavobacteriaceae</taxon>
        <taxon>Sediminicola</taxon>
    </lineage>
</organism>